<dbReference type="Pfam" id="PF00496">
    <property type="entry name" value="SBP_bac_5"/>
    <property type="match status" value="1"/>
</dbReference>
<evidence type="ECO:0000259" key="5">
    <source>
        <dbReference type="Pfam" id="PF00496"/>
    </source>
</evidence>
<dbReference type="PIRSF" id="PIRSF002741">
    <property type="entry name" value="MppA"/>
    <property type="match status" value="1"/>
</dbReference>
<proteinExistence type="inferred from homology"/>
<evidence type="ECO:0000256" key="4">
    <source>
        <dbReference type="ARBA" id="ARBA00022729"/>
    </source>
</evidence>
<gene>
    <name evidence="6" type="ORF">G5B42_00770</name>
</gene>
<accession>A0A8J6LLH1</accession>
<protein>
    <submittedName>
        <fullName evidence="6">Peptide ABC transporter substrate-binding protein</fullName>
    </submittedName>
</protein>
<keyword evidence="3" id="KW-0813">Transport</keyword>
<feature type="domain" description="Solute-binding protein family 5" evidence="5">
    <location>
        <begin position="66"/>
        <end position="438"/>
    </location>
</feature>
<evidence type="ECO:0000313" key="7">
    <source>
        <dbReference type="Proteomes" id="UP000657177"/>
    </source>
</evidence>
<name>A0A8J6LLH1_9FIRM</name>
<evidence type="ECO:0000256" key="3">
    <source>
        <dbReference type="ARBA" id="ARBA00022448"/>
    </source>
</evidence>
<organism evidence="6 7">
    <name type="scientific">Capillibacterium thermochitinicola</name>
    <dbReference type="NCBI Taxonomy" id="2699427"/>
    <lineage>
        <taxon>Bacteria</taxon>
        <taxon>Bacillati</taxon>
        <taxon>Bacillota</taxon>
        <taxon>Capillibacterium</taxon>
    </lineage>
</organism>
<dbReference type="PANTHER" id="PTHR30290:SF10">
    <property type="entry name" value="PERIPLASMIC OLIGOPEPTIDE-BINDING PROTEIN-RELATED"/>
    <property type="match status" value="1"/>
</dbReference>
<dbReference type="CDD" id="cd08504">
    <property type="entry name" value="PBP2_OppA"/>
    <property type="match status" value="1"/>
</dbReference>
<dbReference type="PANTHER" id="PTHR30290">
    <property type="entry name" value="PERIPLASMIC BINDING COMPONENT OF ABC TRANSPORTER"/>
    <property type="match status" value="1"/>
</dbReference>
<dbReference type="GO" id="GO:0042597">
    <property type="term" value="C:periplasmic space"/>
    <property type="evidence" value="ECO:0007669"/>
    <property type="project" value="UniProtKB-ARBA"/>
</dbReference>
<dbReference type="FunFam" id="3.90.76.10:FF:000001">
    <property type="entry name" value="Oligopeptide ABC transporter substrate-binding protein"/>
    <property type="match status" value="1"/>
</dbReference>
<dbReference type="GO" id="GO:1904680">
    <property type="term" value="F:peptide transmembrane transporter activity"/>
    <property type="evidence" value="ECO:0007669"/>
    <property type="project" value="TreeGrafter"/>
</dbReference>
<dbReference type="Gene3D" id="3.10.105.10">
    <property type="entry name" value="Dipeptide-binding Protein, Domain 3"/>
    <property type="match status" value="1"/>
</dbReference>
<sequence>MTLVLLLIGTVFIPGNLTTVSAGKSIAINLAANPLSYDPLFAMVDAEKILLANLHEGLVVWDNGVITPGVAAKWYISADARTYTFHLKEAYWSNGDKLTAADFELSWKRIIASDVATSAQELLDVIKNAKAFREGKIKNPDEVGIKALDQRVLQIVLEEPCSYFLSLLTFPAFLPVHQKYLKEKDINFAPGFCTNGPFRIGSLEAGNHAVLVANEHYRGERGNISEIKVTFLPPKTGVTLFGAGMFDLLEDPPFSMFAEHVDRLVQVPTMGTGFLYLNTRRPPLNNPLFRRALSVAINRDLLVAKILGYAGVPATGLIPPGMADSKSGSDFRQTGGDLIGPADGKKCLELLYEAGYPNEDGYPEMEILAVDSLIPLEMAKTIAEMWELNLGLKAKVKAVRYDEFLALAAGGRFYTARQGWTGDYPDPMTFFQLFHSAATENFSGYQNSEYDYWLSVARQTMDSISRYKIYHRLEERLISDLPVIPLYFNVKPYLVSSKLTGVSYTPQGYPVFQKASKLD</sequence>
<dbReference type="InterPro" id="IPR000914">
    <property type="entry name" value="SBP_5_dom"/>
</dbReference>
<dbReference type="AlphaFoldDB" id="A0A8J6LLH1"/>
<keyword evidence="7" id="KW-1185">Reference proteome</keyword>
<evidence type="ECO:0000313" key="6">
    <source>
        <dbReference type="EMBL" id="MBA2132093.1"/>
    </source>
</evidence>
<dbReference type="GO" id="GO:0030313">
    <property type="term" value="C:cell envelope"/>
    <property type="evidence" value="ECO:0007669"/>
    <property type="project" value="UniProtKB-SubCell"/>
</dbReference>
<dbReference type="SUPFAM" id="SSF53850">
    <property type="entry name" value="Periplasmic binding protein-like II"/>
    <property type="match status" value="1"/>
</dbReference>
<keyword evidence="4" id="KW-0732">Signal</keyword>
<dbReference type="InterPro" id="IPR039424">
    <property type="entry name" value="SBP_5"/>
</dbReference>
<dbReference type="EMBL" id="JAAKDE010000001">
    <property type="protein sequence ID" value="MBA2132093.1"/>
    <property type="molecule type" value="Genomic_DNA"/>
</dbReference>
<dbReference type="Gene3D" id="3.40.190.10">
    <property type="entry name" value="Periplasmic binding protein-like II"/>
    <property type="match status" value="1"/>
</dbReference>
<comment type="caution">
    <text evidence="6">The sequence shown here is derived from an EMBL/GenBank/DDBJ whole genome shotgun (WGS) entry which is preliminary data.</text>
</comment>
<dbReference type="GO" id="GO:0043190">
    <property type="term" value="C:ATP-binding cassette (ABC) transporter complex"/>
    <property type="evidence" value="ECO:0007669"/>
    <property type="project" value="InterPro"/>
</dbReference>
<comment type="similarity">
    <text evidence="2">Belongs to the bacterial solute-binding protein 5 family.</text>
</comment>
<dbReference type="InterPro" id="IPR030678">
    <property type="entry name" value="Peptide/Ni-bd"/>
</dbReference>
<dbReference type="Proteomes" id="UP000657177">
    <property type="component" value="Unassembled WGS sequence"/>
</dbReference>
<evidence type="ECO:0000256" key="2">
    <source>
        <dbReference type="ARBA" id="ARBA00005695"/>
    </source>
</evidence>
<comment type="subcellular location">
    <subcellularLocation>
        <location evidence="1">Cell envelope</location>
    </subcellularLocation>
</comment>
<dbReference type="GO" id="GO:0015833">
    <property type="term" value="P:peptide transport"/>
    <property type="evidence" value="ECO:0007669"/>
    <property type="project" value="TreeGrafter"/>
</dbReference>
<reference evidence="6" key="1">
    <citation type="submission" date="2020-06" db="EMBL/GenBank/DDBJ databases">
        <title>Novel chitinolytic bacterium.</title>
        <authorList>
            <person name="Ungkulpasvich U."/>
            <person name="Kosugi A."/>
            <person name="Uke A."/>
        </authorList>
    </citation>
    <scope>NUCLEOTIDE SEQUENCE</scope>
    <source>
        <strain evidence="6">UUS1-1</strain>
    </source>
</reference>
<evidence type="ECO:0000256" key="1">
    <source>
        <dbReference type="ARBA" id="ARBA00004196"/>
    </source>
</evidence>
<dbReference type="Gene3D" id="3.90.76.10">
    <property type="entry name" value="Dipeptide-binding Protein, Domain 1"/>
    <property type="match status" value="1"/>
</dbReference>